<feature type="chain" id="PRO_5035299005" evidence="5">
    <location>
        <begin position="26"/>
        <end position="566"/>
    </location>
</feature>
<dbReference type="PROSITE" id="PS50923">
    <property type="entry name" value="SUSHI"/>
    <property type="match status" value="1"/>
</dbReference>
<evidence type="ECO:0000313" key="7">
    <source>
        <dbReference type="EMBL" id="KAG0729985.1"/>
    </source>
</evidence>
<keyword evidence="8" id="KW-1185">Reference proteome</keyword>
<dbReference type="SUPFAM" id="SSF57535">
    <property type="entry name" value="Complement control module/SCR domain"/>
    <property type="match status" value="1"/>
</dbReference>
<dbReference type="Pfam" id="PF00084">
    <property type="entry name" value="Sushi"/>
    <property type="match status" value="1"/>
</dbReference>
<proteinExistence type="predicted"/>
<dbReference type="SUPFAM" id="SSF49854">
    <property type="entry name" value="Spermadhesin, CUB domain"/>
    <property type="match status" value="1"/>
</dbReference>
<keyword evidence="1" id="KW-1015">Disulfide bond</keyword>
<feature type="signal peptide" evidence="5">
    <location>
        <begin position="1"/>
        <end position="25"/>
    </location>
</feature>
<feature type="transmembrane region" description="Helical" evidence="4">
    <location>
        <begin position="486"/>
        <end position="509"/>
    </location>
</feature>
<comment type="caution">
    <text evidence="2">Lacks conserved residue(s) required for the propagation of feature annotation.</text>
</comment>
<feature type="compositionally biased region" description="Basic and acidic residues" evidence="3">
    <location>
        <begin position="545"/>
        <end position="554"/>
    </location>
</feature>
<dbReference type="CDD" id="cd00033">
    <property type="entry name" value="CCP"/>
    <property type="match status" value="1"/>
</dbReference>
<dbReference type="EMBL" id="JACEEZ010000613">
    <property type="protein sequence ID" value="KAG0729985.1"/>
    <property type="molecule type" value="Genomic_DNA"/>
</dbReference>
<feature type="region of interest" description="Disordered" evidence="3">
    <location>
        <begin position="545"/>
        <end position="566"/>
    </location>
</feature>
<name>A0A8J4YN76_CHIOP</name>
<feature type="domain" description="Sushi" evidence="6">
    <location>
        <begin position="295"/>
        <end position="350"/>
    </location>
</feature>
<evidence type="ECO:0000256" key="4">
    <source>
        <dbReference type="SAM" id="Phobius"/>
    </source>
</evidence>
<evidence type="ECO:0000256" key="5">
    <source>
        <dbReference type="SAM" id="SignalP"/>
    </source>
</evidence>
<evidence type="ECO:0000259" key="6">
    <source>
        <dbReference type="PROSITE" id="PS50923"/>
    </source>
</evidence>
<comment type="caution">
    <text evidence="7">The sequence shown here is derived from an EMBL/GenBank/DDBJ whole genome shotgun (WGS) entry which is preliminary data.</text>
</comment>
<organism evidence="7 8">
    <name type="scientific">Chionoecetes opilio</name>
    <name type="common">Atlantic snow crab</name>
    <name type="synonym">Cancer opilio</name>
    <dbReference type="NCBI Taxonomy" id="41210"/>
    <lineage>
        <taxon>Eukaryota</taxon>
        <taxon>Metazoa</taxon>
        <taxon>Ecdysozoa</taxon>
        <taxon>Arthropoda</taxon>
        <taxon>Crustacea</taxon>
        <taxon>Multicrustacea</taxon>
        <taxon>Malacostraca</taxon>
        <taxon>Eumalacostraca</taxon>
        <taxon>Eucarida</taxon>
        <taxon>Decapoda</taxon>
        <taxon>Pleocyemata</taxon>
        <taxon>Brachyura</taxon>
        <taxon>Eubrachyura</taxon>
        <taxon>Majoidea</taxon>
        <taxon>Majidae</taxon>
        <taxon>Chionoecetes</taxon>
    </lineage>
</organism>
<feature type="region of interest" description="Disordered" evidence="3">
    <location>
        <begin position="411"/>
        <end position="430"/>
    </location>
</feature>
<evidence type="ECO:0000256" key="1">
    <source>
        <dbReference type="ARBA" id="ARBA00023157"/>
    </source>
</evidence>
<dbReference type="InterPro" id="IPR035914">
    <property type="entry name" value="Sperma_CUB_dom_sf"/>
</dbReference>
<keyword evidence="2" id="KW-0768">Sushi</keyword>
<dbReference type="Gene3D" id="2.10.70.10">
    <property type="entry name" value="Complement Module, domain 1"/>
    <property type="match status" value="1"/>
</dbReference>
<keyword evidence="5" id="KW-0732">Signal</keyword>
<sequence>MVVELYTWVGWAALFLPLLSPSVAGECIRLEQDTTLLNDLKDMKDRHCYRCYEVSGSRQLQAQLHRVRLKGLASIMIYTGGNANHISEDCGDCQEGTACQECMEIVPERMFELYLRQNTILQLEEGQNACEFIASFNITLGVMSDEPEVEDPPDCNKGFLANFPQSGESCIINTTQVGTEAHCLIPTCSEGILATDGLIEKIEHKFKGSFSPETCVWQLSTEQSKHLTLTFTQDVRPYLTVFEGSLMNPRWDMAWCPAYTNNYKLQTEADTVFVVYHNTKALTKKGSVSITLQAAICLIPPSLENGNVEFQRLESGMVALYSCDDGYTLIGPAKLRCRDGAWSDPPVCLHDKDKLMSDAPMDSVESVDSANVTDLAPENDTSLSPDDGTEQQVKLEAAEEEQREEMMEILEEKEKGEEEGVTSEPDTGDDVEIQIFTTSEIEWIEDYPSNDTLDQPQLIVNATEVESSGGIFTALLNLTLEEDMKLYIIIAGAGLIGLIVIIIISVVVYRKKYPMRLGLGRRFDTFQNPIYEKAVVRVPLRIEEPPPEEKKASDGEEISNCTVLEP</sequence>
<evidence type="ECO:0000256" key="2">
    <source>
        <dbReference type="PROSITE-ProRule" id="PRU00302"/>
    </source>
</evidence>
<reference evidence="7" key="1">
    <citation type="submission" date="2020-07" db="EMBL/GenBank/DDBJ databases">
        <title>The High-quality genome of the commercially important snow crab, Chionoecetes opilio.</title>
        <authorList>
            <person name="Jeong J.-H."/>
            <person name="Ryu S."/>
        </authorList>
    </citation>
    <scope>NUCLEOTIDE SEQUENCE</scope>
    <source>
        <strain evidence="7">MADBK_172401_WGS</strain>
        <tissue evidence="7">Digestive gland</tissue>
    </source>
</reference>
<keyword evidence="4" id="KW-0812">Transmembrane</keyword>
<feature type="compositionally biased region" description="Acidic residues" evidence="3">
    <location>
        <begin position="419"/>
        <end position="430"/>
    </location>
</feature>
<evidence type="ECO:0000313" key="8">
    <source>
        <dbReference type="Proteomes" id="UP000770661"/>
    </source>
</evidence>
<keyword evidence="4" id="KW-0472">Membrane</keyword>
<accession>A0A8J4YN76</accession>
<dbReference type="InterPro" id="IPR035976">
    <property type="entry name" value="Sushi/SCR/CCP_sf"/>
</dbReference>
<keyword evidence="4" id="KW-1133">Transmembrane helix</keyword>
<evidence type="ECO:0000256" key="3">
    <source>
        <dbReference type="SAM" id="MobiDB-lite"/>
    </source>
</evidence>
<protein>
    <submittedName>
        <fullName evidence="7">Complement control protein C3</fullName>
    </submittedName>
</protein>
<dbReference type="AlphaFoldDB" id="A0A8J4YN76"/>
<dbReference type="OrthoDB" id="6127264at2759"/>
<gene>
    <name evidence="7" type="primary">VACWR025</name>
    <name evidence="7" type="ORF">GWK47_029193</name>
</gene>
<dbReference type="InterPro" id="IPR000436">
    <property type="entry name" value="Sushi_SCR_CCP_dom"/>
</dbReference>
<dbReference type="SMART" id="SM00032">
    <property type="entry name" value="CCP"/>
    <property type="match status" value="1"/>
</dbReference>
<dbReference type="Proteomes" id="UP000770661">
    <property type="component" value="Unassembled WGS sequence"/>
</dbReference>